<dbReference type="EMBL" id="MU006101">
    <property type="protein sequence ID" value="KAF2836988.1"/>
    <property type="molecule type" value="Genomic_DNA"/>
</dbReference>
<dbReference type="Proteomes" id="UP000799429">
    <property type="component" value="Unassembled WGS sequence"/>
</dbReference>
<evidence type="ECO:0000313" key="1">
    <source>
        <dbReference type="EMBL" id="KAF2836988.1"/>
    </source>
</evidence>
<sequence>MSGDPTPLSFLTPNLFTQSFPTSNNRISNFPSSQIAQDAKETRVVLHPRLPELITAFLRHKRARGSDVEKKLYSRMSQPEFVARLIKKRPLVFIDPRDTTFTRDGDKFSDPREWDRVGTDNEALNKYLKLEQYMSYDEIMLSSLIAVSSPTYFINTGARHNRGRIDASKPHQARGIIIGLVGARFERPDRMDGVYILPEPQSPGSIIQDPRLSAIFEAWFGCVKRTGVGFNVEMYKARMRISIDTLLLEADDRAAEVSKKAYIHATGLGLGVWKYHENQLEWFVEAYIEALRNLSLKHVNVLEMAWMNQVSEQNKTKLIAAGKDVGIKVLFNQRDPAAKLDGDELLVMSFAWDGNSFPGNEYWYGQSYLASSADPAAACCSTIAELQNPYINPFAHRIKVPLDRTID</sequence>
<keyword evidence="2" id="KW-1185">Reference proteome</keyword>
<dbReference type="Pfam" id="PF16062">
    <property type="entry name" value="MavL-like"/>
    <property type="match status" value="2"/>
</dbReference>
<comment type="caution">
    <text evidence="1">The sequence shown here is derived from an EMBL/GenBank/DDBJ whole genome shotgun (WGS) entry which is preliminary data.</text>
</comment>
<organism evidence="1 2">
    <name type="scientific">Patellaria atrata CBS 101060</name>
    <dbReference type="NCBI Taxonomy" id="1346257"/>
    <lineage>
        <taxon>Eukaryota</taxon>
        <taxon>Fungi</taxon>
        <taxon>Dikarya</taxon>
        <taxon>Ascomycota</taxon>
        <taxon>Pezizomycotina</taxon>
        <taxon>Dothideomycetes</taxon>
        <taxon>Dothideomycetes incertae sedis</taxon>
        <taxon>Patellariales</taxon>
        <taxon>Patellariaceae</taxon>
        <taxon>Patellaria</taxon>
    </lineage>
</organism>
<reference evidence="1" key="1">
    <citation type="journal article" date="2020" name="Stud. Mycol.">
        <title>101 Dothideomycetes genomes: a test case for predicting lifestyles and emergence of pathogens.</title>
        <authorList>
            <person name="Haridas S."/>
            <person name="Albert R."/>
            <person name="Binder M."/>
            <person name="Bloem J."/>
            <person name="Labutti K."/>
            <person name="Salamov A."/>
            <person name="Andreopoulos B."/>
            <person name="Baker S."/>
            <person name="Barry K."/>
            <person name="Bills G."/>
            <person name="Bluhm B."/>
            <person name="Cannon C."/>
            <person name="Castanera R."/>
            <person name="Culley D."/>
            <person name="Daum C."/>
            <person name="Ezra D."/>
            <person name="Gonzalez J."/>
            <person name="Henrissat B."/>
            <person name="Kuo A."/>
            <person name="Liang C."/>
            <person name="Lipzen A."/>
            <person name="Lutzoni F."/>
            <person name="Magnuson J."/>
            <person name="Mondo S."/>
            <person name="Nolan M."/>
            <person name="Ohm R."/>
            <person name="Pangilinan J."/>
            <person name="Park H.-J."/>
            <person name="Ramirez L."/>
            <person name="Alfaro M."/>
            <person name="Sun H."/>
            <person name="Tritt A."/>
            <person name="Yoshinaga Y."/>
            <person name="Zwiers L.-H."/>
            <person name="Turgeon B."/>
            <person name="Goodwin S."/>
            <person name="Spatafora J."/>
            <person name="Crous P."/>
            <person name="Grigoriev I."/>
        </authorList>
    </citation>
    <scope>NUCLEOTIDE SEQUENCE</scope>
    <source>
        <strain evidence="1">CBS 101060</strain>
    </source>
</reference>
<dbReference type="InterPro" id="IPR032063">
    <property type="entry name" value="MavL-like"/>
</dbReference>
<dbReference type="AlphaFoldDB" id="A0A9P4S8G9"/>
<gene>
    <name evidence="1" type="ORF">M501DRAFT_958916</name>
</gene>
<proteinExistence type="predicted"/>
<protein>
    <submittedName>
        <fullName evidence="1">Uncharacterized protein</fullName>
    </submittedName>
</protein>
<accession>A0A9P4S8G9</accession>
<dbReference type="OrthoDB" id="6357136at2759"/>
<name>A0A9P4S8G9_9PEZI</name>
<evidence type="ECO:0000313" key="2">
    <source>
        <dbReference type="Proteomes" id="UP000799429"/>
    </source>
</evidence>